<feature type="compositionally biased region" description="Low complexity" evidence="8">
    <location>
        <begin position="694"/>
        <end position="718"/>
    </location>
</feature>
<dbReference type="InterPro" id="IPR017441">
    <property type="entry name" value="Protein_kinase_ATP_BS"/>
</dbReference>
<dbReference type="SMART" id="SM00220">
    <property type="entry name" value="S_TKc"/>
    <property type="match status" value="1"/>
</dbReference>
<keyword evidence="3" id="KW-0808">Transferase</keyword>
<dbReference type="EMBL" id="PKSG01000501">
    <property type="protein sequence ID" value="POR34641.1"/>
    <property type="molecule type" value="Genomic_DNA"/>
</dbReference>
<evidence type="ECO:0000256" key="6">
    <source>
        <dbReference type="ARBA" id="ARBA00022840"/>
    </source>
</evidence>
<feature type="region of interest" description="Disordered" evidence="8">
    <location>
        <begin position="62"/>
        <end position="85"/>
    </location>
</feature>
<feature type="compositionally biased region" description="Polar residues" evidence="8">
    <location>
        <begin position="742"/>
        <end position="759"/>
    </location>
</feature>
<dbReference type="CDD" id="cd14210">
    <property type="entry name" value="PKc_DYRK"/>
    <property type="match status" value="1"/>
</dbReference>
<feature type="compositionally biased region" description="Polar residues" evidence="8">
    <location>
        <begin position="541"/>
        <end position="592"/>
    </location>
</feature>
<feature type="region of interest" description="Disordered" evidence="8">
    <location>
        <begin position="448"/>
        <end position="488"/>
    </location>
</feature>
<feature type="compositionally biased region" description="Polar residues" evidence="8">
    <location>
        <begin position="368"/>
        <end position="377"/>
    </location>
</feature>
<feature type="region of interest" description="Disordered" evidence="8">
    <location>
        <begin position="1425"/>
        <end position="1549"/>
    </location>
</feature>
<evidence type="ECO:0000256" key="7">
    <source>
        <dbReference type="PROSITE-ProRule" id="PRU10141"/>
    </source>
</evidence>
<dbReference type="PROSITE" id="PS00108">
    <property type="entry name" value="PROTEIN_KINASE_ST"/>
    <property type="match status" value="1"/>
</dbReference>
<feature type="compositionally biased region" description="Polar residues" evidence="8">
    <location>
        <begin position="806"/>
        <end position="815"/>
    </location>
</feature>
<dbReference type="OrthoDB" id="9332038at2759"/>
<feature type="domain" description="Protein kinase" evidence="9">
    <location>
        <begin position="1134"/>
        <end position="1430"/>
    </location>
</feature>
<dbReference type="GO" id="GO:0004674">
    <property type="term" value="F:protein serine/threonine kinase activity"/>
    <property type="evidence" value="ECO:0007669"/>
    <property type="project" value="UniProtKB-KW"/>
</dbReference>
<gene>
    <name evidence="10" type="ORF">TPAR_05166</name>
</gene>
<proteinExistence type="inferred from homology"/>
<dbReference type="Gene3D" id="3.30.200.20">
    <property type="entry name" value="Phosphorylase Kinase, domain 1"/>
    <property type="match status" value="1"/>
</dbReference>
<keyword evidence="6 7" id="KW-0067">ATP-binding</keyword>
<dbReference type="Proteomes" id="UP000237481">
    <property type="component" value="Unassembled WGS sequence"/>
</dbReference>
<evidence type="ECO:0000313" key="11">
    <source>
        <dbReference type="Proteomes" id="UP000237481"/>
    </source>
</evidence>
<feature type="compositionally biased region" description="Basic and acidic residues" evidence="8">
    <location>
        <begin position="386"/>
        <end position="395"/>
    </location>
</feature>
<feature type="binding site" evidence="7">
    <location>
        <position position="1163"/>
    </location>
    <ligand>
        <name>ATP</name>
        <dbReference type="ChEBI" id="CHEBI:30616"/>
    </ligand>
</feature>
<protein>
    <submittedName>
        <fullName evidence="10">Dual specificity protein kinase pom1</fullName>
    </submittedName>
</protein>
<dbReference type="InterPro" id="IPR008271">
    <property type="entry name" value="Ser/Thr_kinase_AS"/>
</dbReference>
<feature type="compositionally biased region" description="Low complexity" evidence="8">
    <location>
        <begin position="1487"/>
        <end position="1509"/>
    </location>
</feature>
<comment type="similarity">
    <text evidence="1">Belongs to the protein kinase superfamily. CMGC Ser/Thr protein kinase family. MNB/DYRK subfamily.</text>
</comment>
<feature type="compositionally biased region" description="Low complexity" evidence="8">
    <location>
        <begin position="1537"/>
        <end position="1549"/>
    </location>
</feature>
<dbReference type="InterPro" id="IPR011009">
    <property type="entry name" value="Kinase-like_dom_sf"/>
</dbReference>
<feature type="region of interest" description="Disordered" evidence="8">
    <location>
        <begin position="277"/>
        <end position="405"/>
    </location>
</feature>
<evidence type="ECO:0000313" key="10">
    <source>
        <dbReference type="EMBL" id="POR34641.1"/>
    </source>
</evidence>
<feature type="region of interest" description="Disordered" evidence="8">
    <location>
        <begin position="771"/>
        <end position="967"/>
    </location>
</feature>
<evidence type="ECO:0000256" key="5">
    <source>
        <dbReference type="ARBA" id="ARBA00022777"/>
    </source>
</evidence>
<feature type="compositionally biased region" description="Low complexity" evidence="8">
    <location>
        <begin position="854"/>
        <end position="863"/>
    </location>
</feature>
<keyword evidence="5 10" id="KW-0418">Kinase</keyword>
<feature type="compositionally biased region" description="Polar residues" evidence="8">
    <location>
        <begin position="930"/>
        <end position="940"/>
    </location>
</feature>
<dbReference type="InterPro" id="IPR050494">
    <property type="entry name" value="Ser_Thr_dual-spec_kinase"/>
</dbReference>
<feature type="compositionally biased region" description="Polar residues" evidence="8">
    <location>
        <begin position="70"/>
        <end position="80"/>
    </location>
</feature>
<feature type="region of interest" description="Disordered" evidence="8">
    <location>
        <begin position="509"/>
        <end position="613"/>
    </location>
</feature>
<feature type="compositionally biased region" description="Polar residues" evidence="8">
    <location>
        <begin position="346"/>
        <end position="360"/>
    </location>
</feature>
<dbReference type="InterPro" id="IPR000719">
    <property type="entry name" value="Prot_kinase_dom"/>
</dbReference>
<dbReference type="PROSITE" id="PS50011">
    <property type="entry name" value="PROTEIN_KINASE_DOM"/>
    <property type="match status" value="1"/>
</dbReference>
<feature type="region of interest" description="Disordered" evidence="8">
    <location>
        <begin position="660"/>
        <end position="759"/>
    </location>
</feature>
<dbReference type="FunFam" id="1.10.510.10:FF:000112">
    <property type="entry name" value="Putative dual specificity tyrosine-phosphorylation-regulated kinase 2"/>
    <property type="match status" value="1"/>
</dbReference>
<name>A0A2S4KWU6_9HYPO</name>
<dbReference type="GO" id="GO:0005524">
    <property type="term" value="F:ATP binding"/>
    <property type="evidence" value="ECO:0007669"/>
    <property type="project" value="UniProtKB-UniRule"/>
</dbReference>
<accession>A0A2S4KWU6</accession>
<evidence type="ECO:0000256" key="2">
    <source>
        <dbReference type="ARBA" id="ARBA00022527"/>
    </source>
</evidence>
<dbReference type="PANTHER" id="PTHR24058">
    <property type="entry name" value="DUAL SPECIFICITY PROTEIN KINASE"/>
    <property type="match status" value="1"/>
</dbReference>
<comment type="caution">
    <text evidence="10">The sequence shown here is derived from an EMBL/GenBank/DDBJ whole genome shotgun (WGS) entry which is preliminary data.</text>
</comment>
<keyword evidence="11" id="KW-1185">Reference proteome</keyword>
<dbReference type="SUPFAM" id="SSF56112">
    <property type="entry name" value="Protein kinase-like (PK-like)"/>
    <property type="match status" value="1"/>
</dbReference>
<keyword evidence="4 7" id="KW-0547">Nucleotide-binding</keyword>
<feature type="compositionally biased region" description="Polar residues" evidence="8">
    <location>
        <begin position="305"/>
        <end position="314"/>
    </location>
</feature>
<dbReference type="PANTHER" id="PTHR24058:SF22">
    <property type="entry name" value="DUAL SPECIFICITY TYROSINE-PHOSPHORYLATION-REGULATED KINASE 4"/>
    <property type="match status" value="1"/>
</dbReference>
<dbReference type="Pfam" id="PF00069">
    <property type="entry name" value="Pkinase"/>
    <property type="match status" value="1"/>
</dbReference>
<dbReference type="STRING" id="94208.A0A2S4KWU6"/>
<feature type="compositionally biased region" description="Basic and acidic residues" evidence="8">
    <location>
        <begin position="666"/>
        <end position="677"/>
    </location>
</feature>
<evidence type="ECO:0000256" key="8">
    <source>
        <dbReference type="SAM" id="MobiDB-lite"/>
    </source>
</evidence>
<keyword evidence="2" id="KW-0723">Serine/threonine-protein kinase</keyword>
<evidence type="ECO:0000256" key="1">
    <source>
        <dbReference type="ARBA" id="ARBA00008867"/>
    </source>
</evidence>
<dbReference type="Gene3D" id="1.10.510.10">
    <property type="entry name" value="Transferase(Phosphotransferase) domain 1"/>
    <property type="match status" value="1"/>
</dbReference>
<sequence length="1549" mass="168050">MQPRGAISPFGCCVPREQARMRDSCSFDNGFMPAGLLMQASTYLGKVPTLHSVLSTGCIHHPSIPRSRKSQPTTSINRLSFSPPPPIRARVRPLEAGRADCWPLVSSTAAATLADDDCVAHVRVRNERRATPARPATDRPPRRIGSMTLMHKAPAGPRPADSSPTRLRGTSGLNQPFPPSSKGIRLVANAPMLTASSNHHSLASIDRNGENGQVAQSPGSYDFLPSVSFDDLHTSIESASTEFKLAQFPSPTGEGSILEAKGMADKKLPDKPTVMQGIGQPRVGNVGNAPAANRPGRSGSILRRPSTSSRHPTASSIISSSSGTLDVPTAPAAMRNRRQSHYPPVSNATIISNPPRNSTGPGIVGDTDTGTRSSQGRRPSLLNEKGAGDSSRRSIDGTTGTVPDITRNMANSRATKAKSVQPPMRPSQANMLDPGYNLTSEHNRLSTLAPRSPRVGGKGMTPSSGGKRASMMPGAHLSSHATGLGARTISPTDTRRMKRLSTMPHSQSLNMVANVPPPPPVSMDMRADSRSPSMIPRKASGTPSSARTTPDFTNRKSYSSGLSVGSATSYNTVRTSTGSIQPRLSQSGSTSRLPAPKHTTVHNPLPAEDEEDVPPVPAIPKAYESPKDSPGEAYFMDKKKTSLSAVDALSVYGSSTGSISMPVHPEPIKAQHRDSARKSSIMPTTSTEHEKNAPQAKKQLQPLRLPPLNIGPLNLPTNTKVAALQDHTGSGRDLSPPPSRQLPKTPTTPMTASKSSFFSKSRYDETIDLPSLRSSTSVHHTHQLTPTPPDGDSSDSSIVAPDHKTSISPFLSSSLPKGGFEHSFLKRSKTGGDYPTLTGHVFEDRGHQKPSGPREPSMSKSMPKSPPPEPAPEEPQTPSTKSSLRRKLSLTWKRGNSKGSITAPSDVVEKSSMPQQGRQDSMPPPRIPASATTNSLSSVKQPVPSPTVGSNGGYLESRRRKSSAASLTNYVSQDRVRSETWGNKKEAADSVTLPATRNLGVAHRILKPKTSMNALRSSGYSATDLDKDDLAAEEEMRKMGSRRKETEVAARALDALRKRASPKERVSPHEAIRIAMLNIYERGEIIDFDDIYFCGTQNAHKVVGDVQSDVPNFGYDDERGDYTIVPGDHLAYRYEIVDVLGKGSFGQVVRCIDHRQGVLVAIKIIRNKKRFHQQALVEVNILQKLREWDPKNRHSMVSFTQHFYFRGHLCISTELLDMNLYEFIKAHAFRGFSLRIIRRFTKQILSSLVLLKQRKVIHCDLKPENILLRHPLHSEIKVIDFGSSCFEHEKVYTYIQSRFYRSPEVILGMTYGMPIDMWSVGCILAELYTGVPIFPGENEQEQLACIMEVFGPPEKHLIEKSTRKKLFFDSMGKPRLTVSSKGRRRRPSSKTLQQVLKCDDEAFIDFLARCLRWDPERRLKPEEAIRHEFITGQKPPAPIPRPPARDSSPVKRNNTISAPRPLPDPPGAVGKGFSTLRTVASPNKAVSGAARRTSGATAATAASINRRTSAGGGSITGSVSNLPRAAGRTVSGKQDLAAAGASAAMHRRA</sequence>
<feature type="compositionally biased region" description="Pro residues" evidence="8">
    <location>
        <begin position="864"/>
        <end position="875"/>
    </location>
</feature>
<evidence type="ECO:0000256" key="4">
    <source>
        <dbReference type="ARBA" id="ARBA00022741"/>
    </source>
</evidence>
<dbReference type="GO" id="GO:0005737">
    <property type="term" value="C:cytoplasm"/>
    <property type="evidence" value="ECO:0007669"/>
    <property type="project" value="TreeGrafter"/>
</dbReference>
<evidence type="ECO:0000259" key="9">
    <source>
        <dbReference type="PROSITE" id="PS50011"/>
    </source>
</evidence>
<dbReference type="PROSITE" id="PS00107">
    <property type="entry name" value="PROTEIN_KINASE_ATP"/>
    <property type="match status" value="1"/>
</dbReference>
<evidence type="ECO:0000256" key="3">
    <source>
        <dbReference type="ARBA" id="ARBA00022679"/>
    </source>
</evidence>
<feature type="compositionally biased region" description="Basic and acidic residues" evidence="8">
    <location>
        <begin position="126"/>
        <end position="141"/>
    </location>
</feature>
<organism evidence="10 11">
    <name type="scientific">Tolypocladium paradoxum</name>
    <dbReference type="NCBI Taxonomy" id="94208"/>
    <lineage>
        <taxon>Eukaryota</taxon>
        <taxon>Fungi</taxon>
        <taxon>Dikarya</taxon>
        <taxon>Ascomycota</taxon>
        <taxon>Pezizomycotina</taxon>
        <taxon>Sordariomycetes</taxon>
        <taxon>Hypocreomycetidae</taxon>
        <taxon>Hypocreales</taxon>
        <taxon>Ophiocordycipitaceae</taxon>
        <taxon>Tolypocladium</taxon>
    </lineage>
</organism>
<feature type="region of interest" description="Disordered" evidence="8">
    <location>
        <begin position="126"/>
        <end position="180"/>
    </location>
</feature>
<dbReference type="GO" id="GO:0005856">
    <property type="term" value="C:cytoskeleton"/>
    <property type="evidence" value="ECO:0007669"/>
    <property type="project" value="TreeGrafter"/>
</dbReference>
<reference evidence="10 11" key="1">
    <citation type="submission" date="2018-01" db="EMBL/GenBank/DDBJ databases">
        <title>Harnessing the power of phylogenomics to disentangle the directionality and signatures of interkingdom host jumping in the parasitic fungal genus Tolypocladium.</title>
        <authorList>
            <person name="Quandt C.A."/>
            <person name="Patterson W."/>
            <person name="Spatafora J.W."/>
        </authorList>
    </citation>
    <scope>NUCLEOTIDE SEQUENCE [LARGE SCALE GENOMIC DNA]</scope>
    <source>
        <strain evidence="10 11">NRBC 100945</strain>
    </source>
</reference>